<reference evidence="1" key="1">
    <citation type="journal article" date="2025" name="Int. J. Syst. Evol. Microbiol.">
        <title>Inconstantimicrobium mannanitabidum sp. nov., a novel member of the family Clostridiaceae isolated from anoxic soil under the treatment of reductive soil disinfestation.</title>
        <authorList>
            <person name="Ueki A."/>
            <person name="Tonouchi A."/>
            <person name="Honma S."/>
            <person name="Kaku N."/>
            <person name="Ueki K."/>
        </authorList>
    </citation>
    <scope>NUCLEOTIDE SEQUENCE</scope>
    <source>
        <strain evidence="1">TW13</strain>
    </source>
</reference>
<accession>A0ACB5RIB1</accession>
<proteinExistence type="predicted"/>
<evidence type="ECO:0000313" key="2">
    <source>
        <dbReference type="Proteomes" id="UP001058074"/>
    </source>
</evidence>
<dbReference type="EMBL" id="BROD01000001">
    <property type="protein sequence ID" value="GKX68863.1"/>
    <property type="molecule type" value="Genomic_DNA"/>
</dbReference>
<name>A0ACB5RIB1_9CLOT</name>
<comment type="caution">
    <text evidence="1">The sequence shown here is derived from an EMBL/GenBank/DDBJ whole genome shotgun (WGS) entry which is preliminary data.</text>
</comment>
<evidence type="ECO:0000313" key="1">
    <source>
        <dbReference type="EMBL" id="GKX68863.1"/>
    </source>
</evidence>
<keyword evidence="2" id="KW-1185">Reference proteome</keyword>
<protein>
    <submittedName>
        <fullName evidence="1">Uncharacterized protein</fullName>
    </submittedName>
</protein>
<gene>
    <name evidence="1" type="ORF">rsdtw13_41210</name>
</gene>
<organism evidence="1 2">
    <name type="scientific">Inconstantimicrobium mannanitabidum</name>
    <dbReference type="NCBI Taxonomy" id="1604901"/>
    <lineage>
        <taxon>Bacteria</taxon>
        <taxon>Bacillati</taxon>
        <taxon>Bacillota</taxon>
        <taxon>Clostridia</taxon>
        <taxon>Eubacteriales</taxon>
        <taxon>Clostridiaceae</taxon>
        <taxon>Inconstantimicrobium</taxon>
    </lineage>
</organism>
<dbReference type="Proteomes" id="UP001058074">
    <property type="component" value="Unassembled WGS sequence"/>
</dbReference>
<sequence length="260" mass="29932">MNKTSIKFIKIVTYILIVILLGLIFYDIYIIHQNKNSHRIPNNAINVSPITGEPFNVSNANPILSKIDYDCHEFNKLPYVESADIIMEQYNSQTTAIDYSAYVFNKTIKVKDGISSLSKINTTAFPKINFIDDLSFKETSMTLDNGTIYIYYNDDNVTSFTYDNGYYKKFAGTTLDKFSLSNDDVKYSNVVVQYLDNDSTLDCFYKNSFKATLFSNGKRQNFLWDGKNFIFENNSPATFLKGKTYWILLPKNISYTFANK</sequence>